<comment type="caution">
    <text evidence="1">The sequence shown here is derived from an EMBL/GenBank/DDBJ whole genome shotgun (WGS) entry which is preliminary data.</text>
</comment>
<reference evidence="1" key="3">
    <citation type="submission" date="2023-05" db="EMBL/GenBank/DDBJ databases">
        <authorList>
            <person name="Smith C.H."/>
        </authorList>
    </citation>
    <scope>NUCLEOTIDE SEQUENCE</scope>
    <source>
        <strain evidence="1">CHS0354</strain>
        <tissue evidence="1">Mantle</tissue>
    </source>
</reference>
<reference evidence="1" key="2">
    <citation type="journal article" date="2021" name="Genome Biol. Evol.">
        <title>Developing a high-quality reference genome for a parasitic bivalve with doubly uniparental inheritance (Bivalvia: Unionida).</title>
        <authorList>
            <person name="Smith C.H."/>
        </authorList>
    </citation>
    <scope>NUCLEOTIDE SEQUENCE</scope>
    <source>
        <strain evidence="1">CHS0354</strain>
        <tissue evidence="1">Mantle</tissue>
    </source>
</reference>
<dbReference type="EMBL" id="JAEAOA010000229">
    <property type="protein sequence ID" value="KAK3594833.1"/>
    <property type="molecule type" value="Genomic_DNA"/>
</dbReference>
<dbReference type="AlphaFoldDB" id="A0AAE0SNS2"/>
<dbReference type="Proteomes" id="UP001195483">
    <property type="component" value="Unassembled WGS sequence"/>
</dbReference>
<organism evidence="1 2">
    <name type="scientific">Potamilus streckersoni</name>
    <dbReference type="NCBI Taxonomy" id="2493646"/>
    <lineage>
        <taxon>Eukaryota</taxon>
        <taxon>Metazoa</taxon>
        <taxon>Spiralia</taxon>
        <taxon>Lophotrochozoa</taxon>
        <taxon>Mollusca</taxon>
        <taxon>Bivalvia</taxon>
        <taxon>Autobranchia</taxon>
        <taxon>Heteroconchia</taxon>
        <taxon>Palaeoheterodonta</taxon>
        <taxon>Unionida</taxon>
        <taxon>Unionoidea</taxon>
        <taxon>Unionidae</taxon>
        <taxon>Ambleminae</taxon>
        <taxon>Lampsilini</taxon>
        <taxon>Potamilus</taxon>
    </lineage>
</organism>
<keyword evidence="2" id="KW-1185">Reference proteome</keyword>
<sequence>MQRGTRGSVMTIVFLDKMKYDEYPKAIYNTYGTVNKLWITPDDVEDGAVLNIFRLFISLETGQ</sequence>
<proteinExistence type="predicted"/>
<name>A0AAE0SNS2_9BIVA</name>
<evidence type="ECO:0000313" key="1">
    <source>
        <dbReference type="EMBL" id="KAK3594833.1"/>
    </source>
</evidence>
<evidence type="ECO:0000313" key="2">
    <source>
        <dbReference type="Proteomes" id="UP001195483"/>
    </source>
</evidence>
<protein>
    <submittedName>
        <fullName evidence="1">Uncharacterized protein</fullName>
    </submittedName>
</protein>
<gene>
    <name evidence="1" type="ORF">CHS0354_002884</name>
</gene>
<accession>A0AAE0SNS2</accession>
<reference evidence="1" key="1">
    <citation type="journal article" date="2021" name="Genome Biol. Evol.">
        <title>A High-Quality Reference Genome for a Parasitic Bivalve with Doubly Uniparental Inheritance (Bivalvia: Unionida).</title>
        <authorList>
            <person name="Smith C.H."/>
        </authorList>
    </citation>
    <scope>NUCLEOTIDE SEQUENCE</scope>
    <source>
        <strain evidence="1">CHS0354</strain>
    </source>
</reference>